<keyword evidence="4" id="KW-0966">Cell projection</keyword>
<proteinExistence type="predicted"/>
<feature type="compositionally biased region" description="Polar residues" evidence="2">
    <location>
        <begin position="119"/>
        <end position="133"/>
    </location>
</feature>
<dbReference type="InterPro" id="IPR052563">
    <property type="entry name" value="FliK"/>
</dbReference>
<keyword evidence="5" id="KW-1185">Reference proteome</keyword>
<dbReference type="InterPro" id="IPR021136">
    <property type="entry name" value="Flagellar_hook_control-like_C"/>
</dbReference>
<reference evidence="4 5" key="1">
    <citation type="submission" date="2016-07" db="EMBL/GenBank/DDBJ databases">
        <title>Developing Vibrio natriegens as a novel, fast-growing host for biotechnology.</title>
        <authorList>
            <person name="Weinstock M.T."/>
            <person name="Hesek E.D."/>
            <person name="Wilson C.M."/>
            <person name="Gibson D.G."/>
        </authorList>
    </citation>
    <scope>NUCLEOTIDE SEQUENCE [LARGE SCALE GENOMIC DNA]</scope>
    <source>
        <strain evidence="4 5">ATCC 14048</strain>
    </source>
</reference>
<feature type="region of interest" description="Disordered" evidence="2">
    <location>
        <begin position="56"/>
        <end position="154"/>
    </location>
</feature>
<dbReference type="Proteomes" id="UP000092741">
    <property type="component" value="Chromosome 1"/>
</dbReference>
<sequence>MNVNLSNVAATNKTSVSEVGAKTSTEGSESKGFIETLAGVFADSLKVEVTDEKLTPDVPEAIETSDNARASSVETSEPESEVEEAVVSEGQSENQSTKALLEQDNGQAEPEEQVMPSVTRASGTQEIATSNQVAPKKQAPSDLEQTVVETGTPEPKIAKTDEVVDLDVTRSMDEGQQLLGRIEQANQALKSVNQELERGKVLPPKTTDVLEHVGSKNVKHPEDLELVEPVEGVESVRNLVAEDELKPAVIEAKNHASDLADGKDTSPLSSQPETTLEPNAVNIEAMAYTANVISNDEPGVMSANAVQRVSNEELEVIDTKLAQGKPLTNQESDIIDGLKTGAVIAELSDGELSQLVAFPNEVKLAISEPQTAQHNVTRHQMNASTPTPQVAAQELKAAVGQAPTQVVEKAVLPAMPEGLTTAVVNPAIGQTLANTEASHKAMNSVSATGILKATTDKQDKTEPQQGLAGQLQAAVSQQGVTTPQQARIDAAQQAQLPLQLTKELANDQVAEKVQMMMSKNLKNLDIRLDPPELGRMQIRMTMNSDLANVHFTVSNPQARDIIEQTLPRLREMLAQQGMQLADSSVQQQNSGQQQRGYSAAEQNKQGGFGRGFSGQTDEDFDGGVELNVNVTSPRDGISFYA</sequence>
<accession>A0AAN1CWL7</accession>
<evidence type="ECO:0000313" key="4">
    <source>
        <dbReference type="EMBL" id="ANQ13208.1"/>
    </source>
</evidence>
<feature type="region of interest" description="Disordered" evidence="2">
    <location>
        <begin position="1"/>
        <end position="29"/>
    </location>
</feature>
<evidence type="ECO:0000256" key="1">
    <source>
        <dbReference type="SAM" id="Coils"/>
    </source>
</evidence>
<feature type="coiled-coil region" evidence="1">
    <location>
        <begin position="175"/>
        <end position="202"/>
    </location>
</feature>
<evidence type="ECO:0000313" key="5">
    <source>
        <dbReference type="Proteomes" id="UP000092741"/>
    </source>
</evidence>
<keyword evidence="4" id="KW-0969">Cilium</keyword>
<organism evidence="4 5">
    <name type="scientific">Vibrio natriegens NBRC 15636 = ATCC 14048 = DSM 759</name>
    <dbReference type="NCBI Taxonomy" id="1219067"/>
    <lineage>
        <taxon>Bacteria</taxon>
        <taxon>Pseudomonadati</taxon>
        <taxon>Pseudomonadota</taxon>
        <taxon>Gammaproteobacteria</taxon>
        <taxon>Vibrionales</taxon>
        <taxon>Vibrionaceae</taxon>
        <taxon>Vibrio</taxon>
    </lineage>
</organism>
<dbReference type="AlphaFoldDB" id="A0AAN1CWL7"/>
<dbReference type="KEGG" id="vna:PN96_02625"/>
<dbReference type="PANTHER" id="PTHR37533">
    <property type="entry name" value="FLAGELLAR HOOK-LENGTH CONTROL PROTEIN"/>
    <property type="match status" value="1"/>
</dbReference>
<keyword evidence="1" id="KW-0175">Coiled coil</keyword>
<dbReference type="GeneID" id="70911671"/>
<evidence type="ECO:0000259" key="3">
    <source>
        <dbReference type="Pfam" id="PF02120"/>
    </source>
</evidence>
<dbReference type="RefSeq" id="WP_020333601.1">
    <property type="nucleotide sequence ID" value="NZ_ATFJ01000010.1"/>
</dbReference>
<dbReference type="PANTHER" id="PTHR37533:SF2">
    <property type="entry name" value="FLAGELLAR HOOK-LENGTH CONTROL PROTEIN"/>
    <property type="match status" value="1"/>
</dbReference>
<dbReference type="CDD" id="cd17470">
    <property type="entry name" value="T3SS_Flik_C"/>
    <property type="match status" value="1"/>
</dbReference>
<evidence type="ECO:0000256" key="2">
    <source>
        <dbReference type="SAM" id="MobiDB-lite"/>
    </source>
</evidence>
<feature type="compositionally biased region" description="Polar residues" evidence="2">
    <location>
        <begin position="266"/>
        <end position="276"/>
    </location>
</feature>
<name>A0AAN1CWL7_VIBNA</name>
<feature type="region of interest" description="Disordered" evidence="2">
    <location>
        <begin position="580"/>
        <end position="628"/>
    </location>
</feature>
<dbReference type="InterPro" id="IPR038610">
    <property type="entry name" value="FliK-like_C_sf"/>
</dbReference>
<dbReference type="EMBL" id="CP016345">
    <property type="protein sequence ID" value="ANQ13208.1"/>
    <property type="molecule type" value="Genomic_DNA"/>
</dbReference>
<dbReference type="Pfam" id="PF02120">
    <property type="entry name" value="Flg_hook"/>
    <property type="match status" value="1"/>
</dbReference>
<protein>
    <submittedName>
        <fullName evidence="4">Flagellar hook-length control protein FliK</fullName>
    </submittedName>
</protein>
<feature type="compositionally biased region" description="Polar residues" evidence="2">
    <location>
        <begin position="1"/>
        <end position="27"/>
    </location>
</feature>
<gene>
    <name evidence="4" type="ORF">BA890_10650</name>
</gene>
<feature type="region of interest" description="Disordered" evidence="2">
    <location>
        <begin position="256"/>
        <end position="276"/>
    </location>
</feature>
<keyword evidence="4" id="KW-0282">Flagellum</keyword>
<dbReference type="Gene3D" id="3.30.750.140">
    <property type="match status" value="1"/>
</dbReference>
<feature type="compositionally biased region" description="Acidic residues" evidence="2">
    <location>
        <begin position="76"/>
        <end position="86"/>
    </location>
</feature>
<feature type="compositionally biased region" description="Low complexity" evidence="2">
    <location>
        <begin position="583"/>
        <end position="594"/>
    </location>
</feature>
<feature type="domain" description="Flagellar hook-length control protein-like C-terminal" evidence="3">
    <location>
        <begin position="511"/>
        <end position="594"/>
    </location>
</feature>